<dbReference type="Pfam" id="PF02517">
    <property type="entry name" value="Rce1-like"/>
    <property type="match status" value="1"/>
</dbReference>
<feature type="transmembrane region" description="Helical" evidence="1">
    <location>
        <begin position="164"/>
        <end position="182"/>
    </location>
</feature>
<dbReference type="GO" id="GO:0080120">
    <property type="term" value="P:CAAX-box protein maturation"/>
    <property type="evidence" value="ECO:0007669"/>
    <property type="project" value="UniProtKB-ARBA"/>
</dbReference>
<feature type="transmembrane region" description="Helical" evidence="1">
    <location>
        <begin position="70"/>
        <end position="93"/>
    </location>
</feature>
<gene>
    <name evidence="3" type="ORF">EGI11_07720</name>
</gene>
<feature type="domain" description="CAAX prenyl protease 2/Lysostaphin resistance protein A-like" evidence="2">
    <location>
        <begin position="108"/>
        <end position="199"/>
    </location>
</feature>
<accession>A0A3N0WW39</accession>
<protein>
    <submittedName>
        <fullName evidence="3">CPBP family intramembrane metalloprotease</fullName>
    </submittedName>
</protein>
<feature type="transmembrane region" description="Helical" evidence="1">
    <location>
        <begin position="7"/>
        <end position="23"/>
    </location>
</feature>
<evidence type="ECO:0000256" key="1">
    <source>
        <dbReference type="SAM" id="Phobius"/>
    </source>
</evidence>
<organism evidence="3 4">
    <name type="scientific">Kaistella daneshvariae</name>
    <dbReference type="NCBI Taxonomy" id="2487074"/>
    <lineage>
        <taxon>Bacteria</taxon>
        <taxon>Pseudomonadati</taxon>
        <taxon>Bacteroidota</taxon>
        <taxon>Flavobacteriia</taxon>
        <taxon>Flavobacteriales</taxon>
        <taxon>Weeksellaceae</taxon>
        <taxon>Chryseobacterium group</taxon>
        <taxon>Kaistella</taxon>
    </lineage>
</organism>
<reference evidence="4" key="2">
    <citation type="submission" date="2018-11" db="EMBL/GenBank/DDBJ databases">
        <title>Proposal to divide the Flavobacteriaceae and reorganize its genera based on Amino Acid Identity values calculated from whole genome sequences.</title>
        <authorList>
            <person name="Nicholson A.C."/>
            <person name="Gulvik C.A."/>
            <person name="Whitney A.M."/>
            <person name="Humrighouse B.W."/>
            <person name="Bell M."/>
            <person name="Holmens B."/>
            <person name="Steigerwalt A."/>
            <person name="Villarma A."/>
            <person name="Sheth M."/>
            <person name="Batra D."/>
            <person name="Pryor J."/>
            <person name="Bernardet J.-F."/>
            <person name="Hugo C."/>
            <person name="Kampfer P."/>
            <person name="Newman J."/>
            <person name="Mcquiston J.R."/>
        </authorList>
    </citation>
    <scope>NUCLEOTIDE SEQUENCE [LARGE SCALE GENOMIC DNA]</scope>
    <source>
        <strain evidence="4">H3056</strain>
    </source>
</reference>
<keyword evidence="3" id="KW-0378">Hydrolase</keyword>
<feature type="transmembrane region" description="Helical" evidence="1">
    <location>
        <begin position="99"/>
        <end position="118"/>
    </location>
</feature>
<evidence type="ECO:0000259" key="2">
    <source>
        <dbReference type="Pfam" id="PF02517"/>
    </source>
</evidence>
<dbReference type="EMBL" id="RJUG01000003">
    <property type="protein sequence ID" value="ROI09288.1"/>
    <property type="molecule type" value="Genomic_DNA"/>
</dbReference>
<dbReference type="OrthoDB" id="7564474at2"/>
<evidence type="ECO:0000313" key="4">
    <source>
        <dbReference type="Proteomes" id="UP000270224"/>
    </source>
</evidence>
<dbReference type="Proteomes" id="UP000270224">
    <property type="component" value="Unassembled WGS sequence"/>
</dbReference>
<keyword evidence="3" id="KW-0645">Protease</keyword>
<reference evidence="4" key="1">
    <citation type="submission" date="2018-11" db="EMBL/GenBank/DDBJ databases">
        <title>Proposal to divide the Flavobacteriaceae and reorganize its genera based on Amino Acid Identity values calculated from whole genome sequences.</title>
        <authorList>
            <person name="Nicholson A.C."/>
            <person name="Gulvik C.A."/>
            <person name="Whitney A.M."/>
            <person name="Humrighouse B.W."/>
            <person name="Bell M."/>
            <person name="Holmes B."/>
            <person name="Steigerwalt A."/>
            <person name="Villarma A."/>
            <person name="Sheth M."/>
            <person name="Batra D."/>
            <person name="Pryor J."/>
            <person name="Bernardet J.-F."/>
            <person name="Hugo C."/>
            <person name="Kampfer P."/>
            <person name="Newman J."/>
            <person name="Mcquiston J.R."/>
        </authorList>
    </citation>
    <scope>NUCLEOTIDE SEQUENCE [LARGE SCALE GENOMIC DNA]</scope>
    <source>
        <strain evidence="4">H3056</strain>
    </source>
</reference>
<keyword evidence="1" id="KW-1133">Transmembrane helix</keyword>
<name>A0A3N0WW39_9FLAO</name>
<dbReference type="InterPro" id="IPR003675">
    <property type="entry name" value="Rce1/LyrA-like_dom"/>
</dbReference>
<dbReference type="GO" id="GO:0004175">
    <property type="term" value="F:endopeptidase activity"/>
    <property type="evidence" value="ECO:0007669"/>
    <property type="project" value="UniProtKB-ARBA"/>
</dbReference>
<feature type="transmembrane region" description="Helical" evidence="1">
    <location>
        <begin position="29"/>
        <end position="49"/>
    </location>
</feature>
<dbReference type="GO" id="GO:0008237">
    <property type="term" value="F:metallopeptidase activity"/>
    <property type="evidence" value="ECO:0007669"/>
    <property type="project" value="UniProtKB-KW"/>
</dbReference>
<dbReference type="PANTHER" id="PTHR39430">
    <property type="entry name" value="MEMBRANE-ASSOCIATED PROTEASE-RELATED"/>
    <property type="match status" value="1"/>
</dbReference>
<keyword evidence="3" id="KW-0482">Metalloprotease</keyword>
<sequence length="260" mass="29379">MKQNNYFSFLLGFIVLFAVYHFPEFYDEFWIMAVFKIGFLLVAFGIAVWQGGKGFGAYGLALKKSWFINLIKGLVIGIFAFALSTWLSTILGYEKITEIPTIMAVFQALPMLLLMTAIPSVAEDLLTRGYLWRHLQHKVSGQNWVLLSAAVYVLNHIWRLDDGAAVLTYLFFLGLLLAFTVWKTKNLWLAFGIHWGSNIAFESTNGLIKTESLADGAQSTWILAAVWAFIFISFLIFEKIQAKPTGEMTENDNNELDFAG</sequence>
<keyword evidence="1" id="KW-0472">Membrane</keyword>
<dbReference type="RefSeq" id="WP_123265867.1">
    <property type="nucleotide sequence ID" value="NZ_RJUG01000003.1"/>
</dbReference>
<keyword evidence="1" id="KW-0812">Transmembrane</keyword>
<dbReference type="PANTHER" id="PTHR39430:SF1">
    <property type="entry name" value="PROTEASE"/>
    <property type="match status" value="1"/>
</dbReference>
<dbReference type="AlphaFoldDB" id="A0A3N0WW39"/>
<feature type="transmembrane region" description="Helical" evidence="1">
    <location>
        <begin position="220"/>
        <end position="237"/>
    </location>
</feature>
<comment type="caution">
    <text evidence="3">The sequence shown here is derived from an EMBL/GenBank/DDBJ whole genome shotgun (WGS) entry which is preliminary data.</text>
</comment>
<evidence type="ECO:0000313" key="3">
    <source>
        <dbReference type="EMBL" id="ROI09288.1"/>
    </source>
</evidence>
<proteinExistence type="predicted"/>
<dbReference type="GO" id="GO:0006508">
    <property type="term" value="P:proteolysis"/>
    <property type="evidence" value="ECO:0007669"/>
    <property type="project" value="UniProtKB-KW"/>
</dbReference>